<organism evidence="1 2">
    <name type="scientific">Canna indica</name>
    <name type="common">Indian-shot</name>
    <dbReference type="NCBI Taxonomy" id="4628"/>
    <lineage>
        <taxon>Eukaryota</taxon>
        <taxon>Viridiplantae</taxon>
        <taxon>Streptophyta</taxon>
        <taxon>Embryophyta</taxon>
        <taxon>Tracheophyta</taxon>
        <taxon>Spermatophyta</taxon>
        <taxon>Magnoliopsida</taxon>
        <taxon>Liliopsida</taxon>
        <taxon>Zingiberales</taxon>
        <taxon>Cannaceae</taxon>
        <taxon>Canna</taxon>
    </lineage>
</organism>
<dbReference type="AlphaFoldDB" id="A0AAQ3KY63"/>
<proteinExistence type="predicted"/>
<gene>
    <name evidence="1" type="ORF">Cni_G22566</name>
</gene>
<evidence type="ECO:0000313" key="1">
    <source>
        <dbReference type="EMBL" id="WOL13787.1"/>
    </source>
</evidence>
<sequence length="391" mass="44325">MVTTYNKIEIPTIGRYHDHECADVAKKCGTIESNTQHFANGTVTQSELQEVMVLLNDCDFQVMKNISSDDGLYFHEKVLFGNSEVGEKMNYGLKTFATKTNYTLSQQIIDGVSLVEEDLKFNSIFDKDAKNQISLWSLFEGAQPLDEDNQITNKTFEKKITLQELFSLTEFGSDTQHADASCCGCHNNQKSSIDLKNIKQVRLEENDYAKNDELLENLNSVVSNGNFQKSCHVTAKVPFEVTSSNQNDRDKDDPPDDRVNGLCGYLRSRSTLDEVNTYEQQFLNAHLHSTNEETVPGAATHSDQNLFFSNNHSNFHLSGCNHLSDSRSTSGHIAHPGSISFRSDSSTTSNRSFAFPILQREWNTSPIRMAKADQRRLRRNWWRLGHFCCTF</sequence>
<dbReference type="Proteomes" id="UP001327560">
    <property type="component" value="Chromosome 7"/>
</dbReference>
<dbReference type="PANTHER" id="PTHR33914">
    <property type="entry name" value="18S PRE-RIBOSOMAL ASSEMBLY PROTEIN GAR2-LIKE PROTEIN"/>
    <property type="match status" value="1"/>
</dbReference>
<dbReference type="InterPro" id="IPR040378">
    <property type="entry name" value="BASL"/>
</dbReference>
<dbReference type="GO" id="GO:0009786">
    <property type="term" value="P:regulation of asymmetric cell division"/>
    <property type="evidence" value="ECO:0007669"/>
    <property type="project" value="InterPro"/>
</dbReference>
<evidence type="ECO:0000313" key="2">
    <source>
        <dbReference type="Proteomes" id="UP001327560"/>
    </source>
</evidence>
<protein>
    <submittedName>
        <fullName evidence="1">Uncharacterized protein</fullName>
    </submittedName>
</protein>
<dbReference type="EMBL" id="CP136896">
    <property type="protein sequence ID" value="WOL13787.1"/>
    <property type="molecule type" value="Genomic_DNA"/>
</dbReference>
<accession>A0AAQ3KY63</accession>
<keyword evidence="2" id="KW-1185">Reference proteome</keyword>
<reference evidence="1 2" key="1">
    <citation type="submission" date="2023-10" db="EMBL/GenBank/DDBJ databases">
        <title>Chromosome-scale genome assembly provides insights into flower coloration mechanisms of Canna indica.</title>
        <authorList>
            <person name="Li C."/>
        </authorList>
    </citation>
    <scope>NUCLEOTIDE SEQUENCE [LARGE SCALE GENOMIC DNA]</scope>
    <source>
        <tissue evidence="1">Flower</tissue>
    </source>
</reference>
<dbReference type="PANTHER" id="PTHR33914:SF2">
    <property type="entry name" value="OS02G0582100 PROTEIN"/>
    <property type="match status" value="1"/>
</dbReference>
<name>A0AAQ3KY63_9LILI</name>